<evidence type="ECO:0000256" key="2">
    <source>
        <dbReference type="SAM" id="MobiDB-lite"/>
    </source>
</evidence>
<organism evidence="4 5">
    <name type="scientific">Sporothrix bragantina</name>
    <dbReference type="NCBI Taxonomy" id="671064"/>
    <lineage>
        <taxon>Eukaryota</taxon>
        <taxon>Fungi</taxon>
        <taxon>Dikarya</taxon>
        <taxon>Ascomycota</taxon>
        <taxon>Pezizomycotina</taxon>
        <taxon>Sordariomycetes</taxon>
        <taxon>Sordariomycetidae</taxon>
        <taxon>Ophiostomatales</taxon>
        <taxon>Ophiostomataceae</taxon>
        <taxon>Sporothrix</taxon>
    </lineage>
</organism>
<dbReference type="Pfam" id="PF07910">
    <property type="entry name" value="Peptidase_C78"/>
    <property type="match status" value="1"/>
</dbReference>
<dbReference type="InterPro" id="IPR012462">
    <property type="entry name" value="UFSP1/2_DUB_cat"/>
</dbReference>
<feature type="compositionally biased region" description="Polar residues" evidence="2">
    <location>
        <begin position="21"/>
        <end position="34"/>
    </location>
</feature>
<feature type="compositionally biased region" description="Low complexity" evidence="2">
    <location>
        <begin position="1"/>
        <end position="20"/>
    </location>
</feature>
<keyword evidence="5" id="KW-1185">Reference proteome</keyword>
<dbReference type="Gene3D" id="3.90.70.130">
    <property type="match status" value="1"/>
</dbReference>
<evidence type="ECO:0000259" key="3">
    <source>
        <dbReference type="Pfam" id="PF07910"/>
    </source>
</evidence>
<feature type="domain" description="UFSP1/2/DUB catalytic" evidence="3">
    <location>
        <begin position="315"/>
        <end position="516"/>
    </location>
</feature>
<accession>A0ABP0BE63</accession>
<reference evidence="4 5" key="1">
    <citation type="submission" date="2024-01" db="EMBL/GenBank/DDBJ databases">
        <authorList>
            <person name="Allen C."/>
            <person name="Tagirdzhanova G."/>
        </authorList>
    </citation>
    <scope>NUCLEOTIDE SEQUENCE [LARGE SCALE GENOMIC DNA]</scope>
</reference>
<feature type="compositionally biased region" description="Polar residues" evidence="2">
    <location>
        <begin position="241"/>
        <end position="255"/>
    </location>
</feature>
<name>A0ABP0BE63_9PEZI</name>
<proteinExistence type="predicted"/>
<feature type="compositionally biased region" description="Polar residues" evidence="2">
    <location>
        <begin position="45"/>
        <end position="54"/>
    </location>
</feature>
<feature type="region of interest" description="Disordered" evidence="2">
    <location>
        <begin position="160"/>
        <end position="259"/>
    </location>
</feature>
<keyword evidence="1" id="KW-0378">Hydrolase</keyword>
<feature type="compositionally biased region" description="Low complexity" evidence="2">
    <location>
        <begin position="220"/>
        <end position="234"/>
    </location>
</feature>
<dbReference type="Proteomes" id="UP001642406">
    <property type="component" value="Unassembled WGS sequence"/>
</dbReference>
<comment type="caution">
    <text evidence="4">The sequence shown here is derived from an EMBL/GenBank/DDBJ whole genome shotgun (WGS) entry which is preliminary data.</text>
</comment>
<gene>
    <name evidence="4" type="ORF">SBRCBS47491_003304</name>
</gene>
<sequence>MPVVTGVAGSSSGSHGRLGSPTTPSGHDNSQPNGTAGAAGHLKASNRTHTSSPRSRGVAAAADAAAAGTATIVAIGSPDGSESTSDEEDDNDGRRREASEELQFEDCPVEGCHESLMVSEMPYHIDLHAVLDFQNKSVDVCDPITSGNALEADTQKYMDASAAGRAKTSSKPLPTLPIRSASGTRKQTRPRVRSFDGSANGASWARSSSVPPIQKRPQRSSSNKSSDSSKSVSAKPEKLSSRSLMATSHIASGVSTDEPESEAVDMVDANAPAPKAVQVVSEAPKRLGKAELGKYADEERMPDWLAIYLKQEWGVVHKGGFCGYRNIQTMVSYIVGAEFVGHKSFDKTLPSVFDVQNLIENAWDMGINPRGRVETGGIRLTRKYIGTPEAIALFQSLNIPCSINAFKHKTPGKSKDLLTRDVEQYFSRGNYEPGQKVRATTLPPIYWQHPGHSLTIVGIEKMTSGEMNLLVFDPVFRDTSMMSRLVGHKHTHPDQLLRPYRRGSRYLSRFRAFEILKLQPMVKDFDYSPRPPANESARHSGP</sequence>
<feature type="compositionally biased region" description="Low complexity" evidence="2">
    <location>
        <begin position="57"/>
        <end position="83"/>
    </location>
</feature>
<evidence type="ECO:0000313" key="4">
    <source>
        <dbReference type="EMBL" id="CAK7217849.1"/>
    </source>
</evidence>
<protein>
    <recommendedName>
        <fullName evidence="3">UFSP1/2/DUB catalytic domain-containing protein</fullName>
    </recommendedName>
</protein>
<feature type="region of interest" description="Disordered" evidence="2">
    <location>
        <begin position="1"/>
        <end position="103"/>
    </location>
</feature>
<evidence type="ECO:0000256" key="1">
    <source>
        <dbReference type="ARBA" id="ARBA00022801"/>
    </source>
</evidence>
<evidence type="ECO:0000313" key="5">
    <source>
        <dbReference type="Proteomes" id="UP001642406"/>
    </source>
</evidence>
<dbReference type="EMBL" id="CAWUHC010000022">
    <property type="protein sequence ID" value="CAK7217849.1"/>
    <property type="molecule type" value="Genomic_DNA"/>
</dbReference>